<dbReference type="Proteomes" id="UP000193411">
    <property type="component" value="Unassembled WGS sequence"/>
</dbReference>
<dbReference type="SMART" id="SM01190">
    <property type="entry name" value="EMP24_GP25L"/>
    <property type="match status" value="1"/>
</dbReference>
<feature type="domain" description="GOLD" evidence="9">
    <location>
        <begin position="27"/>
        <end position="221"/>
    </location>
</feature>
<evidence type="ECO:0000256" key="4">
    <source>
        <dbReference type="ARBA" id="ARBA00022729"/>
    </source>
</evidence>
<evidence type="ECO:0000256" key="1">
    <source>
        <dbReference type="ARBA" id="ARBA00004479"/>
    </source>
</evidence>
<dbReference type="GO" id="GO:0016020">
    <property type="term" value="C:membrane"/>
    <property type="evidence" value="ECO:0007669"/>
    <property type="project" value="UniProtKB-SubCell"/>
</dbReference>
<evidence type="ECO:0000256" key="5">
    <source>
        <dbReference type="ARBA" id="ARBA00022989"/>
    </source>
</evidence>
<evidence type="ECO:0000259" key="9">
    <source>
        <dbReference type="SMART" id="SM01190"/>
    </source>
</evidence>
<comment type="caution">
    <text evidence="10">The sequence shown here is derived from an EMBL/GenBank/DDBJ whole genome shotgun (WGS) entry which is preliminary data.</text>
</comment>
<feature type="signal peptide" evidence="8">
    <location>
        <begin position="1"/>
        <end position="27"/>
    </location>
</feature>
<reference evidence="10 11" key="1">
    <citation type="submission" date="2016-07" db="EMBL/GenBank/DDBJ databases">
        <title>Pervasive Adenine N6-methylation of Active Genes in Fungi.</title>
        <authorList>
            <consortium name="DOE Joint Genome Institute"/>
            <person name="Mondo S.J."/>
            <person name="Dannebaum R.O."/>
            <person name="Kuo R.C."/>
            <person name="Labutti K."/>
            <person name="Haridas S."/>
            <person name="Kuo A."/>
            <person name="Salamov A."/>
            <person name="Ahrendt S.R."/>
            <person name="Lipzen A."/>
            <person name="Sullivan W."/>
            <person name="Andreopoulos W.B."/>
            <person name="Clum A."/>
            <person name="Lindquist E."/>
            <person name="Daum C."/>
            <person name="Ramamoorthy G.K."/>
            <person name="Gryganskyi A."/>
            <person name="Culley D."/>
            <person name="Magnuson J.K."/>
            <person name="James T.Y."/>
            <person name="O'Malley M.A."/>
            <person name="Stajich J.E."/>
            <person name="Spatafora J.W."/>
            <person name="Visel A."/>
            <person name="Grigoriev I.V."/>
        </authorList>
    </citation>
    <scope>NUCLEOTIDE SEQUENCE [LARGE SCALE GENOMIC DNA]</scope>
    <source>
        <strain evidence="10 11">PL171</strain>
    </source>
</reference>
<keyword evidence="11" id="KW-1185">Reference proteome</keyword>
<dbReference type="PROSITE" id="PS51257">
    <property type="entry name" value="PROKAR_LIPOPROTEIN"/>
    <property type="match status" value="1"/>
</dbReference>
<evidence type="ECO:0000313" key="11">
    <source>
        <dbReference type="Proteomes" id="UP000193411"/>
    </source>
</evidence>
<sequence>MKPTPPRHYAPAACVVLLACLAALSSAIKFELPALAAGVKDKNHRCLSAYIGKNVLVRGSVEVGPGDHQSTDVHIYDEGPNANKYYQRVNLEGHAKFAFTTLDHAEVFVCVTNNLESGYNPSPTMQRALLLTLDTGADAREDSSFEEKNEHLKPVEIELRRLESVMDEIVDEMEYLKSREARMRNTNESTNARVLGFSMLTMATLILLGCWQVYYLKQFFTAKKLI</sequence>
<name>A0A1Y2HZA2_9FUNG</name>
<comment type="similarity">
    <text evidence="2">Belongs to the EMP24/GP25L family.</text>
</comment>
<keyword evidence="6 7" id="KW-0472">Membrane</keyword>
<evidence type="ECO:0000256" key="2">
    <source>
        <dbReference type="ARBA" id="ARBA00007104"/>
    </source>
</evidence>
<dbReference type="Pfam" id="PF01105">
    <property type="entry name" value="EMP24_GP25L"/>
    <property type="match status" value="1"/>
</dbReference>
<keyword evidence="3 7" id="KW-0812">Transmembrane</keyword>
<protein>
    <submittedName>
        <fullName evidence="10">Emp24/gp25L/p24 family/GOLD-domain-containing protein</fullName>
    </submittedName>
</protein>
<evidence type="ECO:0000256" key="8">
    <source>
        <dbReference type="SAM" id="SignalP"/>
    </source>
</evidence>
<comment type="subcellular location">
    <subcellularLocation>
        <location evidence="1">Membrane</location>
        <topology evidence="1">Single-pass type I membrane protein</topology>
    </subcellularLocation>
</comment>
<dbReference type="PANTHER" id="PTHR22811">
    <property type="entry name" value="TRANSMEMBRANE EMP24 DOMAIN-CONTAINING PROTEIN"/>
    <property type="match status" value="1"/>
</dbReference>
<proteinExistence type="inferred from homology"/>
<keyword evidence="5 7" id="KW-1133">Transmembrane helix</keyword>
<dbReference type="OrthoDB" id="759142at2759"/>
<dbReference type="InterPro" id="IPR009038">
    <property type="entry name" value="GOLD_dom"/>
</dbReference>
<dbReference type="EMBL" id="MCFL01000006">
    <property type="protein sequence ID" value="ORZ39051.1"/>
    <property type="molecule type" value="Genomic_DNA"/>
</dbReference>
<dbReference type="AlphaFoldDB" id="A0A1Y2HZA2"/>
<dbReference type="InterPro" id="IPR015720">
    <property type="entry name" value="Emp24-like"/>
</dbReference>
<feature type="chain" id="PRO_5013028279" evidence="8">
    <location>
        <begin position="28"/>
        <end position="226"/>
    </location>
</feature>
<organism evidence="10 11">
    <name type="scientific">Catenaria anguillulae PL171</name>
    <dbReference type="NCBI Taxonomy" id="765915"/>
    <lineage>
        <taxon>Eukaryota</taxon>
        <taxon>Fungi</taxon>
        <taxon>Fungi incertae sedis</taxon>
        <taxon>Blastocladiomycota</taxon>
        <taxon>Blastocladiomycetes</taxon>
        <taxon>Blastocladiales</taxon>
        <taxon>Catenariaceae</taxon>
        <taxon>Catenaria</taxon>
    </lineage>
</organism>
<evidence type="ECO:0000256" key="6">
    <source>
        <dbReference type="ARBA" id="ARBA00023136"/>
    </source>
</evidence>
<dbReference type="STRING" id="765915.A0A1Y2HZA2"/>
<evidence type="ECO:0000256" key="3">
    <source>
        <dbReference type="ARBA" id="ARBA00022692"/>
    </source>
</evidence>
<feature type="transmembrane region" description="Helical" evidence="7">
    <location>
        <begin position="194"/>
        <end position="216"/>
    </location>
</feature>
<evidence type="ECO:0000313" key="10">
    <source>
        <dbReference type="EMBL" id="ORZ39051.1"/>
    </source>
</evidence>
<accession>A0A1Y2HZA2</accession>
<evidence type="ECO:0000256" key="7">
    <source>
        <dbReference type="SAM" id="Phobius"/>
    </source>
</evidence>
<gene>
    <name evidence="10" type="ORF">BCR44DRAFT_46790</name>
</gene>
<keyword evidence="4 8" id="KW-0732">Signal</keyword>